<name>A0A0P0ENA2_AZOBR</name>
<feature type="domain" description="Resolvase/invertase-type recombinase catalytic" evidence="9">
    <location>
        <begin position="2"/>
        <end position="135"/>
    </location>
</feature>
<keyword evidence="3" id="KW-0230">DNA invertase</keyword>
<comment type="caution">
    <text evidence="11">The sequence shown here is derived from an EMBL/GenBank/DDBJ whole genome shotgun (WGS) entry which is preliminary data.</text>
</comment>
<reference evidence="10 13" key="2">
    <citation type="submission" date="2023-11" db="EMBL/GenBank/DDBJ databases">
        <title>MicrobeMod: A computational toolkit for identifying prokaryotic methylation and restriction-modification with nanopore sequencing.</title>
        <authorList>
            <person name="Crits-Christoph A."/>
            <person name="Kang S.C."/>
            <person name="Lee H."/>
            <person name="Ostrov N."/>
        </authorList>
    </citation>
    <scope>NUCLEOTIDE SEQUENCE [LARGE SCALE GENOMIC DNA]</scope>
    <source>
        <strain evidence="10 13">ATCC 29145</strain>
    </source>
</reference>
<protein>
    <submittedName>
        <fullName evidence="11">DNA invertase</fullName>
    </submittedName>
    <submittedName>
        <fullName evidence="10">Recombinase family protein</fullName>
    </submittedName>
</protein>
<evidence type="ECO:0000256" key="5">
    <source>
        <dbReference type="ARBA" id="ARBA00023172"/>
    </source>
</evidence>
<dbReference type="FunFam" id="3.40.50.1390:FF:000001">
    <property type="entry name" value="DNA recombinase"/>
    <property type="match status" value="1"/>
</dbReference>
<dbReference type="PANTHER" id="PTHR30461">
    <property type="entry name" value="DNA-INVERTASE FROM LAMBDOID PROPHAGE"/>
    <property type="match status" value="1"/>
</dbReference>
<feature type="region of interest" description="Disordered" evidence="8">
    <location>
        <begin position="134"/>
        <end position="156"/>
    </location>
</feature>
<dbReference type="KEGG" id="abf:AMK58_28295"/>
<sequence>MALVAYARVSTEEQSTDSQLLALKQAGCSVIFEEHASGGDRDRPVLAKALASLKRGDTLVVARIDRLARSLFHLLEVIDGLGQRGIAFKSLGDPIDTTSPQGRFALQVLGAAAELERALIRERSIAGLRAAVAKGKEPGNPGLRRRDPAALEKARQGRETARDELVVAHAQEFLPTVEALRPTTPWDQVVRALKGQGRTRPWDRKPWTPNSLIRAVRRLAAVGLVRQDVLDPAPKRVDSDDLVLMVAGLARAEPGITLDGIARRLQGMGQRTPRGGLRWSRSSVKNLLDRAKEQGLVREAESA</sequence>
<dbReference type="Proteomes" id="UP000215367">
    <property type="component" value="Unassembled WGS sequence"/>
</dbReference>
<dbReference type="GO" id="GO:0000150">
    <property type="term" value="F:DNA strand exchange activity"/>
    <property type="evidence" value="ECO:0007669"/>
    <property type="project" value="UniProtKB-KW"/>
</dbReference>
<geneLocation type="plasmid" evidence="11">
    <name>unnamed</name>
</geneLocation>
<feature type="active site" description="O-(5'-phospho-DNA)-serine intermediate" evidence="6 7">
    <location>
        <position position="10"/>
    </location>
</feature>
<evidence type="ECO:0000313" key="12">
    <source>
        <dbReference type="Proteomes" id="UP000215367"/>
    </source>
</evidence>
<dbReference type="EMBL" id="JAWXYC010000007">
    <property type="protein sequence ID" value="MDX5955983.1"/>
    <property type="molecule type" value="Genomic_DNA"/>
</dbReference>
<evidence type="ECO:0000256" key="8">
    <source>
        <dbReference type="SAM" id="MobiDB-lite"/>
    </source>
</evidence>
<dbReference type="InterPro" id="IPR006119">
    <property type="entry name" value="Resolv_N"/>
</dbReference>
<dbReference type="SUPFAM" id="SSF53041">
    <property type="entry name" value="Resolvase-like"/>
    <property type="match status" value="1"/>
</dbReference>
<evidence type="ECO:0000313" key="11">
    <source>
        <dbReference type="EMBL" id="OYD80436.1"/>
    </source>
</evidence>
<evidence type="ECO:0000259" key="9">
    <source>
        <dbReference type="PROSITE" id="PS51736"/>
    </source>
</evidence>
<reference evidence="11 12" key="1">
    <citation type="submission" date="2017-07" db="EMBL/GenBank/DDBJ databases">
        <title>Whole genome sequence of Azospirillum brasilense 2A1, a potential biofertilizer strain.</title>
        <authorList>
            <person name="Fontana C.A."/>
            <person name="Toffoli L.M."/>
            <person name="Salazar S.M."/>
            <person name="Puglisi E."/>
            <person name="Pedraza R."/>
            <person name="Bassi D."/>
            <person name="Cocconcelli P.S."/>
        </authorList>
    </citation>
    <scope>NUCLEOTIDE SEQUENCE [LARGE SCALE GENOMIC DNA]</scope>
    <source>
        <strain evidence="11 12">2A1</strain>
        <plasmid evidence="11">unnamed</plasmid>
    </source>
</reference>
<dbReference type="InterPro" id="IPR006118">
    <property type="entry name" value="Recombinase_CS"/>
</dbReference>
<dbReference type="Proteomes" id="UP001277471">
    <property type="component" value="Unassembled WGS sequence"/>
</dbReference>
<organism evidence="11 12">
    <name type="scientific">Azospirillum brasilense</name>
    <dbReference type="NCBI Taxonomy" id="192"/>
    <lineage>
        <taxon>Bacteria</taxon>
        <taxon>Pseudomonadati</taxon>
        <taxon>Pseudomonadota</taxon>
        <taxon>Alphaproteobacteria</taxon>
        <taxon>Rhodospirillales</taxon>
        <taxon>Azospirillaceae</taxon>
        <taxon>Azospirillum</taxon>
    </lineage>
</organism>
<proteinExistence type="inferred from homology"/>
<evidence type="ECO:0000313" key="13">
    <source>
        <dbReference type="Proteomes" id="UP001277471"/>
    </source>
</evidence>
<comment type="similarity">
    <text evidence="1">Belongs to the site-specific recombinase resolvase family.</text>
</comment>
<dbReference type="EMBL" id="NOWT01000056">
    <property type="protein sequence ID" value="OYD80436.1"/>
    <property type="molecule type" value="Genomic_DNA"/>
</dbReference>
<keyword evidence="2" id="KW-0229">DNA integration</keyword>
<dbReference type="PANTHER" id="PTHR30461:SF2">
    <property type="entry name" value="SERINE RECOMBINASE PINE-RELATED"/>
    <property type="match status" value="1"/>
</dbReference>
<dbReference type="PROSITE" id="PS00398">
    <property type="entry name" value="RECOMBINASES_2"/>
    <property type="match status" value="1"/>
</dbReference>
<evidence type="ECO:0000256" key="1">
    <source>
        <dbReference type="ARBA" id="ARBA00009913"/>
    </source>
</evidence>
<dbReference type="InterPro" id="IPR036162">
    <property type="entry name" value="Resolvase-like_N_sf"/>
</dbReference>
<evidence type="ECO:0000256" key="7">
    <source>
        <dbReference type="PROSITE-ProRule" id="PRU10137"/>
    </source>
</evidence>
<evidence type="ECO:0000256" key="4">
    <source>
        <dbReference type="ARBA" id="ARBA00023125"/>
    </source>
</evidence>
<accession>A0A0P0ENA2</accession>
<dbReference type="AlphaFoldDB" id="A0A0P0ENA2"/>
<feature type="compositionally biased region" description="Basic and acidic residues" evidence="8">
    <location>
        <begin position="144"/>
        <end position="156"/>
    </location>
</feature>
<evidence type="ECO:0000256" key="3">
    <source>
        <dbReference type="ARBA" id="ARBA00023100"/>
    </source>
</evidence>
<evidence type="ECO:0000256" key="2">
    <source>
        <dbReference type="ARBA" id="ARBA00022908"/>
    </source>
</evidence>
<dbReference type="InterPro" id="IPR050639">
    <property type="entry name" value="SSR_resolvase"/>
</dbReference>
<keyword evidence="5" id="KW-0233">DNA recombination</keyword>
<dbReference type="PROSITE" id="PS51736">
    <property type="entry name" value="RECOMBINASES_3"/>
    <property type="match status" value="1"/>
</dbReference>
<dbReference type="GO" id="GO:0015074">
    <property type="term" value="P:DNA integration"/>
    <property type="evidence" value="ECO:0007669"/>
    <property type="project" value="UniProtKB-KW"/>
</dbReference>
<dbReference type="Gene3D" id="3.40.50.1390">
    <property type="entry name" value="Resolvase, N-terminal catalytic domain"/>
    <property type="match status" value="1"/>
</dbReference>
<dbReference type="RefSeq" id="WP_035674327.1">
    <property type="nucleotide sequence ID" value="NZ_CP012918.1"/>
</dbReference>
<keyword evidence="13" id="KW-1185">Reference proteome</keyword>
<dbReference type="CDD" id="cd03768">
    <property type="entry name" value="SR_ResInv"/>
    <property type="match status" value="1"/>
</dbReference>
<dbReference type="Pfam" id="PF00239">
    <property type="entry name" value="Resolvase"/>
    <property type="match status" value="1"/>
</dbReference>
<dbReference type="SMART" id="SM00857">
    <property type="entry name" value="Resolvase"/>
    <property type="match status" value="1"/>
</dbReference>
<keyword evidence="4" id="KW-0238">DNA-binding</keyword>
<dbReference type="GO" id="GO:0003677">
    <property type="term" value="F:DNA binding"/>
    <property type="evidence" value="ECO:0007669"/>
    <property type="project" value="UniProtKB-KW"/>
</dbReference>
<gene>
    <name evidence="11" type="ORF">CHT98_31215</name>
    <name evidence="10" type="ORF">SIM66_33000</name>
</gene>
<evidence type="ECO:0000256" key="6">
    <source>
        <dbReference type="PIRSR" id="PIRSR606118-50"/>
    </source>
</evidence>
<evidence type="ECO:0000313" key="10">
    <source>
        <dbReference type="EMBL" id="MDX5955983.1"/>
    </source>
</evidence>
<keyword evidence="11" id="KW-0614">Plasmid</keyword>
<dbReference type="PROSITE" id="PS00397">
    <property type="entry name" value="RECOMBINASES_1"/>
    <property type="match status" value="1"/>
</dbReference>